<evidence type="ECO:0000313" key="1">
    <source>
        <dbReference type="EMBL" id="MBX65764.1"/>
    </source>
</evidence>
<reference evidence="1" key="1">
    <citation type="submission" date="2018-02" db="EMBL/GenBank/DDBJ databases">
        <title>Rhizophora mucronata_Transcriptome.</title>
        <authorList>
            <person name="Meera S.P."/>
            <person name="Sreeshan A."/>
            <person name="Augustine A."/>
        </authorList>
    </citation>
    <scope>NUCLEOTIDE SEQUENCE</scope>
    <source>
        <tissue evidence="1">Leaf</tissue>
    </source>
</reference>
<protein>
    <submittedName>
        <fullName evidence="1">Uncharacterized protein</fullName>
    </submittedName>
</protein>
<sequence>MRFFPQVLVRNNLYLQTSWLRKLACWKVILAVDLRPSLNLLKSCPMNNK</sequence>
<accession>A0A2P2QFU6</accession>
<organism evidence="1">
    <name type="scientific">Rhizophora mucronata</name>
    <name type="common">Asiatic mangrove</name>
    <dbReference type="NCBI Taxonomy" id="61149"/>
    <lineage>
        <taxon>Eukaryota</taxon>
        <taxon>Viridiplantae</taxon>
        <taxon>Streptophyta</taxon>
        <taxon>Embryophyta</taxon>
        <taxon>Tracheophyta</taxon>
        <taxon>Spermatophyta</taxon>
        <taxon>Magnoliopsida</taxon>
        <taxon>eudicotyledons</taxon>
        <taxon>Gunneridae</taxon>
        <taxon>Pentapetalae</taxon>
        <taxon>rosids</taxon>
        <taxon>fabids</taxon>
        <taxon>Malpighiales</taxon>
        <taxon>Rhizophoraceae</taxon>
        <taxon>Rhizophora</taxon>
    </lineage>
</organism>
<dbReference type="EMBL" id="GGEC01085280">
    <property type="protein sequence ID" value="MBX65764.1"/>
    <property type="molecule type" value="Transcribed_RNA"/>
</dbReference>
<dbReference type="AlphaFoldDB" id="A0A2P2QFU6"/>
<proteinExistence type="predicted"/>
<name>A0A2P2QFU6_RHIMU</name>